<evidence type="ECO:0000256" key="3">
    <source>
        <dbReference type="ARBA" id="ARBA00022833"/>
    </source>
</evidence>
<dbReference type="PANTHER" id="PTHR46858:SF5">
    <property type="entry name" value="E3 UBIQUITIN-PROTEIN LIGASE APD1-RELATED"/>
    <property type="match status" value="1"/>
</dbReference>
<proteinExistence type="predicted"/>
<gene>
    <name evidence="5" type="primary">LOC104772813</name>
</gene>
<organism evidence="4 5">
    <name type="scientific">Camelina sativa</name>
    <name type="common">False flax</name>
    <name type="synonym">Myagrum sativum</name>
    <dbReference type="NCBI Taxonomy" id="90675"/>
    <lineage>
        <taxon>Eukaryota</taxon>
        <taxon>Viridiplantae</taxon>
        <taxon>Streptophyta</taxon>
        <taxon>Embryophyta</taxon>
        <taxon>Tracheophyta</taxon>
        <taxon>Spermatophyta</taxon>
        <taxon>Magnoliopsida</taxon>
        <taxon>eudicotyledons</taxon>
        <taxon>Gunneridae</taxon>
        <taxon>Pentapetalae</taxon>
        <taxon>rosids</taxon>
        <taxon>malvids</taxon>
        <taxon>Brassicales</taxon>
        <taxon>Brassicaceae</taxon>
        <taxon>Camelineae</taxon>
        <taxon>Camelina</taxon>
    </lineage>
</organism>
<dbReference type="Pfam" id="PF13920">
    <property type="entry name" value="zf-C3HC4_3"/>
    <property type="match status" value="1"/>
</dbReference>
<dbReference type="RefSeq" id="XP_010495684.1">
    <property type="nucleotide sequence ID" value="XM_010497382.1"/>
</dbReference>
<evidence type="ECO:0000256" key="2">
    <source>
        <dbReference type="ARBA" id="ARBA00022771"/>
    </source>
</evidence>
<dbReference type="PANTHER" id="PTHR46858">
    <property type="entry name" value="OS05G0521000 PROTEIN"/>
    <property type="match status" value="1"/>
</dbReference>
<sequence>MAFRSVAIEEIAVAGNGGEAPGGIVTCFMLVALRFCNKLQCFYKEGYLTGNGYNQTRRLCAICFNAPRECIFFPCGHCVSCYECGTK</sequence>
<keyword evidence="1" id="KW-0479">Metal-binding</keyword>
<dbReference type="GeneID" id="104772813"/>
<evidence type="ECO:0000313" key="4">
    <source>
        <dbReference type="Proteomes" id="UP000694864"/>
    </source>
</evidence>
<dbReference type="Gene3D" id="3.30.40.10">
    <property type="entry name" value="Zinc/RING finger domain, C3HC4 (zinc finger)"/>
    <property type="match status" value="1"/>
</dbReference>
<keyword evidence="4" id="KW-1185">Reference proteome</keyword>
<dbReference type="InterPro" id="IPR013083">
    <property type="entry name" value="Znf_RING/FYVE/PHD"/>
</dbReference>
<keyword evidence="3" id="KW-0862">Zinc</keyword>
<evidence type="ECO:0000256" key="1">
    <source>
        <dbReference type="ARBA" id="ARBA00022723"/>
    </source>
</evidence>
<name>A0ABM0Y558_CAMSA</name>
<dbReference type="Proteomes" id="UP000694864">
    <property type="component" value="Chromosome 20"/>
</dbReference>
<evidence type="ECO:0000313" key="5">
    <source>
        <dbReference type="RefSeq" id="XP_010495684.1"/>
    </source>
</evidence>
<keyword evidence="2" id="KW-0863">Zinc-finger</keyword>
<accession>A0ABM0Y558</accession>
<protein>
    <submittedName>
        <fullName evidence="5">Uncharacterized protein LOC104772813</fullName>
    </submittedName>
</protein>
<reference evidence="4" key="1">
    <citation type="journal article" date="2014" name="Nat. Commun.">
        <title>The emerging biofuel crop Camelina sativa retains a highly undifferentiated hexaploid genome structure.</title>
        <authorList>
            <person name="Kagale S."/>
            <person name="Koh C."/>
            <person name="Nixon J."/>
            <person name="Bollina V."/>
            <person name="Clarke W.E."/>
            <person name="Tuteja R."/>
            <person name="Spillane C."/>
            <person name="Robinson S.J."/>
            <person name="Links M.G."/>
            <person name="Clarke C."/>
            <person name="Higgins E.E."/>
            <person name="Huebert T."/>
            <person name="Sharpe A.G."/>
            <person name="Parkin I.A."/>
        </authorList>
    </citation>
    <scope>NUCLEOTIDE SEQUENCE [LARGE SCALE GENOMIC DNA]</scope>
    <source>
        <strain evidence="4">cv. DH55</strain>
    </source>
</reference>
<reference evidence="5" key="2">
    <citation type="submission" date="2025-08" db="UniProtKB">
        <authorList>
            <consortium name="RefSeq"/>
        </authorList>
    </citation>
    <scope>IDENTIFICATION</scope>
    <source>
        <tissue evidence="5">Leaf</tissue>
    </source>
</reference>